<dbReference type="PANTHER" id="PTHR39179:SF1">
    <property type="entry name" value="SPORE COAT PROTEIN I"/>
    <property type="match status" value="1"/>
</dbReference>
<name>A0A151AZ10_9CLOT</name>
<evidence type="ECO:0000313" key="3">
    <source>
        <dbReference type="Proteomes" id="UP000075531"/>
    </source>
</evidence>
<keyword evidence="3" id="KW-1185">Reference proteome</keyword>
<protein>
    <submittedName>
        <fullName evidence="2">Spore coat protein I</fullName>
    </submittedName>
</protein>
<proteinExistence type="predicted"/>
<gene>
    <name evidence="2" type="primary">cotI_3</name>
    <name evidence="2" type="ORF">CLTEP_21870</name>
</gene>
<evidence type="ECO:0000259" key="1">
    <source>
        <dbReference type="Pfam" id="PF01636"/>
    </source>
</evidence>
<dbReference type="InterPro" id="IPR002575">
    <property type="entry name" value="Aminoglycoside_PTrfase"/>
</dbReference>
<evidence type="ECO:0000313" key="2">
    <source>
        <dbReference type="EMBL" id="KYH32878.1"/>
    </source>
</evidence>
<dbReference type="GO" id="GO:0042601">
    <property type="term" value="C:endospore-forming forespore"/>
    <property type="evidence" value="ECO:0007669"/>
    <property type="project" value="TreeGrafter"/>
</dbReference>
<sequence>MPDTAVSNNSIKLLSEKNVKKYVLPSYNLENSFIKQIKLKNTDKQRAVYKIEHGKNSYCLKKIFYTVHDLLFIYSAVEWWYRNEINVPRILPTNNGGRFVNYRNMLFILTPWIDGRKCDYDNESDFIKMGINMANMHIVSKNFHPIPGSAIRYNNKILYNSVNLHLNNLLNFSNLAFNYKTSFSKIYLQHFNTALELAKMACNAALTIDNNNLSRSLCHLDYVNKNIIFDENEDIWVIDFDNCKTDYCAHDIGYSLRRFLKRTSTNWNIKLTIQWLNSYNIINSLNIDDLKYVFVYLVFPQSYWKVSKNYFNNIHQNSKYSIKSLNKSVNSLYAQLNFAYEFKNFIESKFKTSLY</sequence>
<dbReference type="Proteomes" id="UP000075531">
    <property type="component" value="Unassembled WGS sequence"/>
</dbReference>
<dbReference type="NCBIfam" id="TIGR02906">
    <property type="entry name" value="spore_CotS"/>
    <property type="match status" value="1"/>
</dbReference>
<keyword evidence="2" id="KW-0167">Capsid protein</keyword>
<accession>A0A151AZ10</accession>
<dbReference type="PANTHER" id="PTHR39179">
    <property type="entry name" value="SPORE COAT PROTEIN I"/>
    <property type="match status" value="1"/>
</dbReference>
<dbReference type="OrthoDB" id="9771902at2"/>
<keyword evidence="2" id="KW-0946">Virion</keyword>
<reference evidence="2 3" key="1">
    <citation type="submission" date="2016-02" db="EMBL/GenBank/DDBJ databases">
        <title>Genome sequence of Clostridium tepidiprofundi DSM 19306.</title>
        <authorList>
            <person name="Poehlein A."/>
            <person name="Daniel R."/>
        </authorList>
    </citation>
    <scope>NUCLEOTIDE SEQUENCE [LARGE SCALE GENOMIC DNA]</scope>
    <source>
        <strain evidence="2 3">DSM 19306</strain>
    </source>
</reference>
<comment type="caution">
    <text evidence="2">The sequence shown here is derived from an EMBL/GenBank/DDBJ whole genome shotgun (WGS) entry which is preliminary data.</text>
</comment>
<dbReference type="Pfam" id="PF01636">
    <property type="entry name" value="APH"/>
    <property type="match status" value="1"/>
</dbReference>
<organism evidence="2 3">
    <name type="scientific">Clostridium tepidiprofundi DSM 19306</name>
    <dbReference type="NCBI Taxonomy" id="1121338"/>
    <lineage>
        <taxon>Bacteria</taxon>
        <taxon>Bacillati</taxon>
        <taxon>Bacillota</taxon>
        <taxon>Clostridia</taxon>
        <taxon>Eubacteriales</taxon>
        <taxon>Clostridiaceae</taxon>
        <taxon>Clostridium</taxon>
    </lineage>
</organism>
<dbReference type="STRING" id="1121338.CLTEP_21870"/>
<dbReference type="Gene3D" id="3.30.200.20">
    <property type="entry name" value="Phosphorylase Kinase, domain 1"/>
    <property type="match status" value="1"/>
</dbReference>
<dbReference type="AlphaFoldDB" id="A0A151AZ10"/>
<feature type="domain" description="Aminoglycoside phosphotransferase" evidence="1">
    <location>
        <begin position="48"/>
        <end position="272"/>
    </location>
</feature>
<dbReference type="InterPro" id="IPR011009">
    <property type="entry name" value="Kinase-like_dom_sf"/>
</dbReference>
<dbReference type="RefSeq" id="WP_066826643.1">
    <property type="nucleotide sequence ID" value="NZ_LTBA01000035.1"/>
</dbReference>
<dbReference type="SUPFAM" id="SSF56112">
    <property type="entry name" value="Protein kinase-like (PK-like)"/>
    <property type="match status" value="1"/>
</dbReference>
<dbReference type="Gene3D" id="3.90.1200.10">
    <property type="match status" value="1"/>
</dbReference>
<dbReference type="EMBL" id="LTBA01000035">
    <property type="protein sequence ID" value="KYH32878.1"/>
    <property type="molecule type" value="Genomic_DNA"/>
</dbReference>
<dbReference type="InterPro" id="IPR014255">
    <property type="entry name" value="Spore_coat_CotS"/>
</dbReference>
<dbReference type="InterPro" id="IPR047175">
    <property type="entry name" value="CotS-like"/>
</dbReference>
<dbReference type="PATRIC" id="fig|1121338.3.peg.2281"/>